<evidence type="ECO:0000313" key="3">
    <source>
        <dbReference type="Proteomes" id="UP000535020"/>
    </source>
</evidence>
<comment type="caution">
    <text evidence="2">The sequence shown here is derived from an EMBL/GenBank/DDBJ whole genome shotgun (WGS) entry which is preliminary data.</text>
</comment>
<evidence type="ECO:0000313" key="2">
    <source>
        <dbReference type="EMBL" id="NYA69442.1"/>
    </source>
</evidence>
<keyword evidence="3" id="KW-1185">Reference proteome</keyword>
<keyword evidence="1" id="KW-1133">Transmembrane helix</keyword>
<feature type="transmembrane region" description="Helical" evidence="1">
    <location>
        <begin position="38"/>
        <end position="60"/>
    </location>
</feature>
<keyword evidence="1" id="KW-0472">Membrane</keyword>
<dbReference type="AlphaFoldDB" id="A0A7Y8XZ65"/>
<dbReference type="RefSeq" id="WP_176004258.1">
    <property type="nucleotide sequence ID" value="NZ_JABWMI010000001.1"/>
</dbReference>
<keyword evidence="1" id="KW-0812">Transmembrane</keyword>
<reference evidence="2 3" key="1">
    <citation type="submission" date="2020-07" db="EMBL/GenBank/DDBJ databases">
        <authorList>
            <person name="Sun Q."/>
        </authorList>
    </citation>
    <scope>NUCLEOTIDE SEQUENCE [LARGE SCALE GENOMIC DNA]</scope>
    <source>
        <strain evidence="2 3">MAH-1</strain>
    </source>
</reference>
<dbReference type="EMBL" id="JACBJI010000001">
    <property type="protein sequence ID" value="NYA69442.1"/>
    <property type="molecule type" value="Genomic_DNA"/>
</dbReference>
<dbReference type="Proteomes" id="UP000535020">
    <property type="component" value="Unassembled WGS sequence"/>
</dbReference>
<feature type="transmembrane region" description="Helical" evidence="1">
    <location>
        <begin position="6"/>
        <end position="26"/>
    </location>
</feature>
<evidence type="ECO:0000256" key="1">
    <source>
        <dbReference type="SAM" id="Phobius"/>
    </source>
</evidence>
<name>A0A7Y8XZ65_9FLAO</name>
<organism evidence="2 3">
    <name type="scientific">Flavobacterium agri</name>
    <dbReference type="NCBI Taxonomy" id="2743471"/>
    <lineage>
        <taxon>Bacteria</taxon>
        <taxon>Pseudomonadati</taxon>
        <taxon>Bacteroidota</taxon>
        <taxon>Flavobacteriia</taxon>
        <taxon>Flavobacteriales</taxon>
        <taxon>Flavobacteriaceae</taxon>
        <taxon>Flavobacterium</taxon>
    </lineage>
</organism>
<sequence length="62" mass="7237">MFSRGQLIFAGLFLVCFIIAAIVMYRRDAALHNKMYKGSYRVLIVFLLFVAALFAIKYYLKH</sequence>
<gene>
    <name evidence="2" type="ORF">HZF10_00805</name>
</gene>
<protein>
    <submittedName>
        <fullName evidence="2">Uncharacterized protein</fullName>
    </submittedName>
</protein>
<proteinExistence type="predicted"/>
<accession>A0A7Y8XZ65</accession>